<keyword evidence="1" id="KW-0472">Membrane</keyword>
<dbReference type="Proteomes" id="UP000006620">
    <property type="component" value="Chromosome"/>
</dbReference>
<feature type="domain" description="Beta-lactamase-related" evidence="2">
    <location>
        <begin position="112"/>
        <end position="418"/>
    </location>
</feature>
<accession>F8F561</accession>
<dbReference type="PANTHER" id="PTHR46825:SF9">
    <property type="entry name" value="BETA-LACTAMASE-RELATED DOMAIN-CONTAINING PROTEIN"/>
    <property type="match status" value="1"/>
</dbReference>
<proteinExistence type="predicted"/>
<gene>
    <name evidence="3" type="ordered locus">KNP414_02230</name>
</gene>
<feature type="transmembrane region" description="Helical" evidence="1">
    <location>
        <begin position="453"/>
        <end position="472"/>
    </location>
</feature>
<organism evidence="3 4">
    <name type="scientific">Paenibacillus mucilaginosus (strain KNP414)</name>
    <dbReference type="NCBI Taxonomy" id="1036673"/>
    <lineage>
        <taxon>Bacteria</taxon>
        <taxon>Bacillati</taxon>
        <taxon>Bacillota</taxon>
        <taxon>Bacilli</taxon>
        <taxon>Bacillales</taxon>
        <taxon>Paenibacillaceae</taxon>
        <taxon>Paenibacillus</taxon>
    </lineage>
</organism>
<dbReference type="Gene3D" id="3.40.710.10">
    <property type="entry name" value="DD-peptidase/beta-lactamase superfamily"/>
    <property type="match status" value="1"/>
</dbReference>
<evidence type="ECO:0000259" key="2">
    <source>
        <dbReference type="Pfam" id="PF00144"/>
    </source>
</evidence>
<dbReference type="InterPro" id="IPR012338">
    <property type="entry name" value="Beta-lactam/transpept-like"/>
</dbReference>
<dbReference type="InterPro" id="IPR001466">
    <property type="entry name" value="Beta-lactam-related"/>
</dbReference>
<evidence type="ECO:0000256" key="1">
    <source>
        <dbReference type="SAM" id="Phobius"/>
    </source>
</evidence>
<evidence type="ECO:0000313" key="4">
    <source>
        <dbReference type="Proteomes" id="UP000006620"/>
    </source>
</evidence>
<dbReference type="SUPFAM" id="SSF56601">
    <property type="entry name" value="beta-lactamase/transpeptidase-like"/>
    <property type="match status" value="1"/>
</dbReference>
<evidence type="ECO:0000313" key="3">
    <source>
        <dbReference type="EMBL" id="AEI40791.1"/>
    </source>
</evidence>
<dbReference type="PATRIC" id="fig|1036673.3.peg.2002"/>
<reference evidence="4" key="1">
    <citation type="submission" date="2011-06" db="EMBL/GenBank/DDBJ databases">
        <title>Complete genome sequence of Paenibacillus mucilaginosus KNP414.</title>
        <authorList>
            <person name="Wang J."/>
            <person name="Hu S."/>
            <person name="Hu X."/>
            <person name="Zhang B."/>
            <person name="Dong D."/>
            <person name="Zhang S."/>
            <person name="Zhao K."/>
            <person name="Wu D."/>
        </authorList>
    </citation>
    <scope>NUCLEOTIDE SEQUENCE [LARGE SCALE GENOMIC DNA]</scope>
    <source>
        <strain evidence="4">KNP414</strain>
    </source>
</reference>
<dbReference type="AlphaFoldDB" id="F8F561"/>
<dbReference type="HOGENOM" id="CLU_020027_4_1_9"/>
<keyword evidence="1" id="KW-0812">Transmembrane</keyword>
<feature type="transmembrane region" description="Helical" evidence="1">
    <location>
        <begin position="516"/>
        <end position="539"/>
    </location>
</feature>
<sequence>MTANGPLTPPCFSGNDKKKSPIFISFTRYTGFKLETQEGEEQYNEASINTRMALPVRFNVSLCWIGGSVTMNTAKNKIMICISSVLLLVSILVTPVTAIEAREKAEIVQEIDDYVKRNMKVNKINASALAIVSKNEIFYTNGYGVYPDGRQITSSTPFPIASLSKAFTALAVLQLVEKGRIHLDTPYAAYFPELSPMDERVHKITVRNLLNHTSGLTDKVNPDMTRDLQYQSLREINQSLNTVKLVNEPGTAHFYHNPNYQYLALLVEKVSGQSFSSYMKQYIFEHLGMRSTFSISTTQQINENSAIPGGNYLLLGFPVRQAEPHWFIDGPAGIISSAEDMAKWMLAQCSGVLLTSELAEEYHTAGQRGPYGMGWVVEEDEHMGRTISHSGTFWTYKSEEKIYLDQQIGVTMMFNSGINTFVDYRAFIEGIVRILRGEMAEVPNFNSRNMDTVMILLLIVTVLWGIYTYFRICKSSKSITIGKLFFLSVWRLLPILILLLLSPILTFMAAGRVLPWFGLWITMSSLMIWLVVLSIINIIHAICHIRRKSHAGNH</sequence>
<dbReference type="InterPro" id="IPR050491">
    <property type="entry name" value="AmpC-like"/>
</dbReference>
<feature type="transmembrane region" description="Helical" evidence="1">
    <location>
        <begin position="484"/>
        <end position="510"/>
    </location>
</feature>
<protein>
    <submittedName>
        <fullName evidence="3">Beta-lactamase</fullName>
    </submittedName>
</protein>
<reference evidence="3 4" key="2">
    <citation type="journal article" date="2013" name="Genome Announc.">
        <title>Genome Sequence of Growth-Improving Paenibacillus mucilaginosus Strain KNP414.</title>
        <authorList>
            <person name="Lu J.J."/>
            <person name="Wang J.F."/>
            <person name="Hu X.F."/>
        </authorList>
    </citation>
    <scope>NUCLEOTIDE SEQUENCE [LARGE SCALE GENOMIC DNA]</scope>
    <source>
        <strain evidence="3 4">KNP414</strain>
    </source>
</reference>
<dbReference type="Pfam" id="PF00144">
    <property type="entry name" value="Beta-lactamase"/>
    <property type="match status" value="1"/>
</dbReference>
<dbReference type="EMBL" id="CP002869">
    <property type="protein sequence ID" value="AEI40791.1"/>
    <property type="molecule type" value="Genomic_DNA"/>
</dbReference>
<dbReference type="PANTHER" id="PTHR46825">
    <property type="entry name" value="D-ALANYL-D-ALANINE-CARBOXYPEPTIDASE/ENDOPEPTIDASE AMPH"/>
    <property type="match status" value="1"/>
</dbReference>
<keyword evidence="1" id="KW-1133">Transmembrane helix</keyword>
<dbReference type="KEGG" id="pms:KNP414_02230"/>
<name>F8F561_PAEMK</name>